<proteinExistence type="predicted"/>
<dbReference type="AlphaFoldDB" id="V4HCN6"/>
<evidence type="ECO:0000313" key="1">
    <source>
        <dbReference type="EMBL" id="ESP95221.1"/>
    </source>
</evidence>
<dbReference type="GeneID" id="29921096"/>
<sequence>MTIKSYPLVLIFDQSIEYVDSPQSLQESVFYLTEKQIKTTTCIFKDGSASTLNGEPITLDSFANLTPLVQQKLASEGHCCTAKIHISDIEQVFSLMAETI</sequence>
<dbReference type="RefSeq" id="WP_023397460.1">
    <property type="nucleotide sequence ID" value="NZ_AUSV01000006.1"/>
</dbReference>
<gene>
    <name evidence="1" type="ORF">PL2TA16_04477</name>
</gene>
<dbReference type="PATRIC" id="fig|1353533.3.peg.497"/>
<dbReference type="Gene3D" id="1.10.8.650">
    <property type="entry name" value="Uncharacterised protein PF13642 yp_926445, C-terminal domain"/>
    <property type="match status" value="1"/>
</dbReference>
<protein>
    <submittedName>
        <fullName evidence="1">Uncharacterized protein</fullName>
    </submittedName>
</protein>
<name>V4HCN6_PSEL2</name>
<evidence type="ECO:0000313" key="2">
    <source>
        <dbReference type="Proteomes" id="UP000017820"/>
    </source>
</evidence>
<accession>V4HCN6</accession>
<comment type="caution">
    <text evidence="1">The sequence shown here is derived from an EMBL/GenBank/DDBJ whole genome shotgun (WGS) entry which is preliminary data.</text>
</comment>
<dbReference type="EMBL" id="AUSV01000006">
    <property type="protein sequence ID" value="ESP95221.1"/>
    <property type="molecule type" value="Genomic_DNA"/>
</dbReference>
<organism evidence="1 2">
    <name type="scientific">Pseudoalteromonas luteoviolacea (strain 2ta16)</name>
    <dbReference type="NCBI Taxonomy" id="1353533"/>
    <lineage>
        <taxon>Bacteria</taxon>
        <taxon>Pseudomonadati</taxon>
        <taxon>Pseudomonadota</taxon>
        <taxon>Gammaproteobacteria</taxon>
        <taxon>Alteromonadales</taxon>
        <taxon>Pseudoalteromonadaceae</taxon>
        <taxon>Pseudoalteromonas</taxon>
    </lineage>
</organism>
<dbReference type="Proteomes" id="UP000017820">
    <property type="component" value="Unassembled WGS sequence"/>
</dbReference>
<dbReference type="Pfam" id="PF13642">
    <property type="entry name" value="DUF4144"/>
    <property type="match status" value="1"/>
</dbReference>
<dbReference type="InterPro" id="IPR025284">
    <property type="entry name" value="DUF4144"/>
</dbReference>
<reference evidence="1 2" key="1">
    <citation type="submission" date="2013-07" db="EMBL/GenBank/DDBJ databases">
        <title>Draft genome sequence of Pseudoalteromonas luteoviolacea 2ta16.</title>
        <authorList>
            <person name="Allen E.E."/>
            <person name="Azam F."/>
            <person name="Podell S."/>
        </authorList>
    </citation>
    <scope>NUCLEOTIDE SEQUENCE [LARGE SCALE GENOMIC DNA]</scope>
    <source>
        <strain evidence="1 2">2ta16</strain>
    </source>
</reference>